<dbReference type="EMBL" id="CP006959">
    <property type="protein sequence ID" value="AJK51067.1"/>
    <property type="molecule type" value="Genomic_DNA"/>
</dbReference>
<name>A0A9N7G856_MYCCC</name>
<dbReference type="SUPFAM" id="SSF116734">
    <property type="entry name" value="DNA methylase specificity domain"/>
    <property type="match status" value="1"/>
</dbReference>
<dbReference type="KEGG" id="mcai:MCCG_0065"/>
<organism evidence="4 5">
    <name type="scientific">Mycoplasma capricolum subsp. capripneumoniae 87001</name>
    <dbReference type="NCBI Taxonomy" id="1124992"/>
    <lineage>
        <taxon>Bacteria</taxon>
        <taxon>Bacillati</taxon>
        <taxon>Mycoplasmatota</taxon>
        <taxon>Mollicutes</taxon>
        <taxon>Mycoplasmataceae</taxon>
        <taxon>Mycoplasma</taxon>
    </lineage>
</organism>
<keyword evidence="1" id="KW-0680">Restriction system</keyword>
<dbReference type="GO" id="GO:0003677">
    <property type="term" value="F:DNA binding"/>
    <property type="evidence" value="ECO:0007669"/>
    <property type="project" value="UniProtKB-KW"/>
</dbReference>
<dbReference type="Gene3D" id="3.90.220.20">
    <property type="entry name" value="DNA methylase specificity domains"/>
    <property type="match status" value="1"/>
</dbReference>
<evidence type="ECO:0000313" key="5">
    <source>
        <dbReference type="Proteomes" id="UP000031910"/>
    </source>
</evidence>
<evidence type="ECO:0000256" key="3">
    <source>
        <dbReference type="SAM" id="MobiDB-lite"/>
    </source>
</evidence>
<dbReference type="AlphaFoldDB" id="A0A9N7G856"/>
<evidence type="ECO:0000256" key="1">
    <source>
        <dbReference type="ARBA" id="ARBA00022747"/>
    </source>
</evidence>
<evidence type="ECO:0000256" key="2">
    <source>
        <dbReference type="ARBA" id="ARBA00023125"/>
    </source>
</evidence>
<sequence>MGNLIDKGGAGGTPSTSNKDYYNGTVPFLSISDLTKSDLYFFNRKNHNKKRS</sequence>
<evidence type="ECO:0000313" key="4">
    <source>
        <dbReference type="EMBL" id="AJK51067.1"/>
    </source>
</evidence>
<accession>A0A9N7G856</accession>
<protein>
    <submittedName>
        <fullName evidence="4">Uncharacterized protein</fullName>
    </submittedName>
</protein>
<dbReference type="GO" id="GO:0009307">
    <property type="term" value="P:DNA restriction-modification system"/>
    <property type="evidence" value="ECO:0007669"/>
    <property type="project" value="UniProtKB-KW"/>
</dbReference>
<proteinExistence type="predicted"/>
<dbReference type="InterPro" id="IPR044946">
    <property type="entry name" value="Restrct_endonuc_typeI_TRD_sf"/>
</dbReference>
<dbReference type="Proteomes" id="UP000031910">
    <property type="component" value="Chromosome"/>
</dbReference>
<keyword evidence="5" id="KW-1185">Reference proteome</keyword>
<keyword evidence="2" id="KW-0238">DNA-binding</keyword>
<gene>
    <name evidence="4" type="ORF">MCCG_0065</name>
</gene>
<reference evidence="4 5" key="1">
    <citation type="submission" date="2013-12" db="EMBL/GenBank/DDBJ databases">
        <authorList>
            <person name="Wang R."/>
            <person name="Li Y."/>
            <person name="Zheng H."/>
            <person name="Xin J."/>
        </authorList>
    </citation>
    <scope>NUCLEOTIDE SEQUENCE [LARGE SCALE GENOMIC DNA]</scope>
    <source>
        <strain evidence="4 5">87001</strain>
    </source>
</reference>
<feature type="region of interest" description="Disordered" evidence="3">
    <location>
        <begin position="1"/>
        <end position="22"/>
    </location>
</feature>